<accession>A0A9J6EY24</accession>
<dbReference type="Proteomes" id="UP000821866">
    <property type="component" value="Chromosome 1"/>
</dbReference>
<reference evidence="2" key="1">
    <citation type="journal article" date="2020" name="Cell">
        <title>Large-Scale Comparative Analyses of Tick Genomes Elucidate Their Genetic Diversity and Vector Capacities.</title>
        <authorList>
            <consortium name="Tick Genome and Microbiome Consortium (TIGMIC)"/>
            <person name="Jia N."/>
            <person name="Wang J."/>
            <person name="Shi W."/>
            <person name="Du L."/>
            <person name="Sun Y."/>
            <person name="Zhan W."/>
            <person name="Jiang J.F."/>
            <person name="Wang Q."/>
            <person name="Zhang B."/>
            <person name="Ji P."/>
            <person name="Bell-Sakyi L."/>
            <person name="Cui X.M."/>
            <person name="Yuan T.T."/>
            <person name="Jiang B.G."/>
            <person name="Yang W.F."/>
            <person name="Lam T.T."/>
            <person name="Chang Q.C."/>
            <person name="Ding S.J."/>
            <person name="Wang X.J."/>
            <person name="Zhu J.G."/>
            <person name="Ruan X.D."/>
            <person name="Zhao L."/>
            <person name="Wei J.T."/>
            <person name="Ye R.Z."/>
            <person name="Que T.C."/>
            <person name="Du C.H."/>
            <person name="Zhou Y.H."/>
            <person name="Cheng J.X."/>
            <person name="Dai P.F."/>
            <person name="Guo W.B."/>
            <person name="Han X.H."/>
            <person name="Huang E.J."/>
            <person name="Li L.F."/>
            <person name="Wei W."/>
            <person name="Gao Y.C."/>
            <person name="Liu J.Z."/>
            <person name="Shao H.Z."/>
            <person name="Wang X."/>
            <person name="Wang C.C."/>
            <person name="Yang T.C."/>
            <person name="Huo Q.B."/>
            <person name="Li W."/>
            <person name="Chen H.Y."/>
            <person name="Chen S.E."/>
            <person name="Zhou L.G."/>
            <person name="Ni X.B."/>
            <person name="Tian J.H."/>
            <person name="Sheng Y."/>
            <person name="Liu T."/>
            <person name="Pan Y.S."/>
            <person name="Xia L.Y."/>
            <person name="Li J."/>
            <person name="Zhao F."/>
            <person name="Cao W.C."/>
        </authorList>
    </citation>
    <scope>NUCLEOTIDE SEQUENCE</scope>
    <source>
        <strain evidence="2">Rmic-2018</strain>
    </source>
</reference>
<evidence type="ECO:0008006" key="4">
    <source>
        <dbReference type="Google" id="ProtNLM"/>
    </source>
</evidence>
<evidence type="ECO:0000313" key="2">
    <source>
        <dbReference type="EMBL" id="KAH8039390.1"/>
    </source>
</evidence>
<evidence type="ECO:0000256" key="1">
    <source>
        <dbReference type="ARBA" id="ARBA00022896"/>
    </source>
</evidence>
<name>A0A9J6EY24_RHIMP</name>
<dbReference type="PANTHER" id="PTHR24014:SF4">
    <property type="entry name" value="2-OXOGLUTARATE AND IRON-DEPENDENT OXYGENASE DOMAIN-CONTAINING PROTEIN 2"/>
    <property type="match status" value="1"/>
</dbReference>
<organism evidence="2 3">
    <name type="scientific">Rhipicephalus microplus</name>
    <name type="common">Cattle tick</name>
    <name type="synonym">Boophilus microplus</name>
    <dbReference type="NCBI Taxonomy" id="6941"/>
    <lineage>
        <taxon>Eukaryota</taxon>
        <taxon>Metazoa</taxon>
        <taxon>Ecdysozoa</taxon>
        <taxon>Arthropoda</taxon>
        <taxon>Chelicerata</taxon>
        <taxon>Arachnida</taxon>
        <taxon>Acari</taxon>
        <taxon>Parasitiformes</taxon>
        <taxon>Ixodida</taxon>
        <taxon>Ixodoidea</taxon>
        <taxon>Ixodidae</taxon>
        <taxon>Rhipicephalinae</taxon>
        <taxon>Rhipicephalus</taxon>
        <taxon>Boophilus</taxon>
    </lineage>
</organism>
<evidence type="ECO:0000313" key="3">
    <source>
        <dbReference type="Proteomes" id="UP000821866"/>
    </source>
</evidence>
<protein>
    <recommendedName>
        <fullName evidence="4">Fe2OG dioxygenase domain-containing protein</fullName>
    </recommendedName>
</protein>
<dbReference type="PANTHER" id="PTHR24014">
    <property type="entry name" value="2-OXOGLUTARATE AND IRON-DEPENDENT OXYGENASE DOMAIN-CONTAINING PROTEIN 2"/>
    <property type="match status" value="1"/>
</dbReference>
<reference evidence="2" key="2">
    <citation type="submission" date="2021-09" db="EMBL/GenBank/DDBJ databases">
        <authorList>
            <person name="Jia N."/>
            <person name="Wang J."/>
            <person name="Shi W."/>
            <person name="Du L."/>
            <person name="Sun Y."/>
            <person name="Zhan W."/>
            <person name="Jiang J."/>
            <person name="Wang Q."/>
            <person name="Zhang B."/>
            <person name="Ji P."/>
            <person name="Sakyi L.B."/>
            <person name="Cui X."/>
            <person name="Yuan T."/>
            <person name="Jiang B."/>
            <person name="Yang W."/>
            <person name="Lam T.T.-Y."/>
            <person name="Chang Q."/>
            <person name="Ding S."/>
            <person name="Wang X."/>
            <person name="Zhu J."/>
            <person name="Ruan X."/>
            <person name="Zhao L."/>
            <person name="Wei J."/>
            <person name="Que T."/>
            <person name="Du C."/>
            <person name="Cheng J."/>
            <person name="Dai P."/>
            <person name="Han X."/>
            <person name="Huang E."/>
            <person name="Gao Y."/>
            <person name="Liu J."/>
            <person name="Shao H."/>
            <person name="Ye R."/>
            <person name="Li L."/>
            <person name="Wei W."/>
            <person name="Wang X."/>
            <person name="Wang C."/>
            <person name="Huo Q."/>
            <person name="Li W."/>
            <person name="Guo W."/>
            <person name="Chen H."/>
            <person name="Chen S."/>
            <person name="Zhou L."/>
            <person name="Zhou L."/>
            <person name="Ni X."/>
            <person name="Tian J."/>
            <person name="Zhou Y."/>
            <person name="Sheng Y."/>
            <person name="Liu T."/>
            <person name="Pan Y."/>
            <person name="Xia L."/>
            <person name="Li J."/>
            <person name="Zhao F."/>
            <person name="Cao W."/>
        </authorList>
    </citation>
    <scope>NUCLEOTIDE SEQUENCE</scope>
    <source>
        <strain evidence="2">Rmic-2018</strain>
        <tissue evidence="2">Larvae</tissue>
    </source>
</reference>
<comment type="caution">
    <text evidence="2">The sequence shown here is derived from an EMBL/GenBank/DDBJ whole genome shotgun (WGS) entry which is preliminary data.</text>
</comment>
<dbReference type="AlphaFoldDB" id="A0A9J6EY24"/>
<gene>
    <name evidence="2" type="ORF">HPB51_006410</name>
</gene>
<dbReference type="VEuPathDB" id="VectorBase:LOC119160021"/>
<dbReference type="GO" id="GO:0031418">
    <property type="term" value="F:L-ascorbic acid binding"/>
    <property type="evidence" value="ECO:0007669"/>
    <property type="project" value="UniProtKB-KW"/>
</dbReference>
<dbReference type="Pfam" id="PF25238">
    <property type="entry name" value="OGFOD2-like"/>
    <property type="match status" value="1"/>
</dbReference>
<dbReference type="EMBL" id="JABSTU010000001">
    <property type="protein sequence ID" value="KAH8039390.1"/>
    <property type="molecule type" value="Genomic_DNA"/>
</dbReference>
<keyword evidence="1" id="KW-0847">Vitamin C</keyword>
<sequence length="389" mass="44296">MKKQKFYRCACYLSSDIPVPELDMRINYFGQHAFMRQFGEVETTVFSRMNDVKEAQHSREKDDQDMCYIPFDEEVYKFKESCLDPEFVKVAKTVVSPESLPSSWVISKEKEVYRIPLFTPEFADKLLYELDHFEGSEMPKIRPNVINNYADRNRTSGLRVISRAPNRHCSTEAAVAAAFPPPSEMQPPQPTVLSEVGFDEQFVTPLRDQYLFPLCRALFPHWTGARFDSHNAFAVRSEPGNDSGLEFHYDNAEVTLNVCLGRRGFSGGELYFSDMREEPLDQCSSTMLQKQTPCHAFLHRGQQLRGTLSTLSGENVNLVVWLRSSEMRNRRCPLCDHVPTLVAAGEGYGDGFTARSASQESAVLKFPKFPLHRLTSSSEQMQPIDAQAQ</sequence>
<proteinExistence type="predicted"/>
<keyword evidence="3" id="KW-1185">Reference proteome</keyword>